<evidence type="ECO:0000256" key="1">
    <source>
        <dbReference type="SAM" id="Phobius"/>
    </source>
</evidence>
<protein>
    <submittedName>
        <fullName evidence="2">Uncharacterized protein</fullName>
    </submittedName>
</protein>
<keyword evidence="1" id="KW-1133">Transmembrane helix</keyword>
<evidence type="ECO:0000313" key="3">
    <source>
        <dbReference type="Proteomes" id="UP000092671"/>
    </source>
</evidence>
<proteinExistence type="predicted"/>
<feature type="transmembrane region" description="Helical" evidence="1">
    <location>
        <begin position="160"/>
        <end position="184"/>
    </location>
</feature>
<evidence type="ECO:0000313" key="2">
    <source>
        <dbReference type="EMBL" id="OBX50295.1"/>
    </source>
</evidence>
<dbReference type="EMBL" id="LZDN01000019">
    <property type="protein sequence ID" value="OBX50295.1"/>
    <property type="molecule type" value="Genomic_DNA"/>
</dbReference>
<name>A0A1B8PIZ3_MORNO</name>
<comment type="caution">
    <text evidence="2">The sequence shown here is derived from an EMBL/GenBank/DDBJ whole genome shotgun (WGS) entry which is preliminary data.</text>
</comment>
<dbReference type="RefSeq" id="WP_066893469.1">
    <property type="nucleotide sequence ID" value="NZ_LZDN01000019.1"/>
</dbReference>
<feature type="transmembrane region" description="Helical" evidence="1">
    <location>
        <begin position="20"/>
        <end position="46"/>
    </location>
</feature>
<reference evidence="2 3" key="1">
    <citation type="submission" date="2016-06" db="EMBL/GenBank/DDBJ databases">
        <title>Draft genome of Moraxella nonliquefaciens CCUG 60284.</title>
        <authorList>
            <person name="Salva-Serra F."/>
            <person name="Engstrom-Jakobsson H."/>
            <person name="Thorell K."/>
            <person name="Gonzales-Siles L."/>
            <person name="Karlsson R."/>
            <person name="Boulund F."/>
            <person name="Engstrand L."/>
            <person name="Kristiansson E."/>
            <person name="Moore E."/>
        </authorList>
    </citation>
    <scope>NUCLEOTIDE SEQUENCE [LARGE SCALE GENOMIC DNA]</scope>
    <source>
        <strain evidence="2 3">CCUG 60284</strain>
    </source>
</reference>
<dbReference type="Proteomes" id="UP000092671">
    <property type="component" value="Unassembled WGS sequence"/>
</dbReference>
<gene>
    <name evidence="2" type="ORF">A9Z60_09930</name>
</gene>
<accession>A0A1B8PIZ3</accession>
<keyword evidence="1" id="KW-0812">Transmembrane</keyword>
<keyword evidence="1" id="KW-0472">Membrane</keyword>
<feature type="transmembrane region" description="Helical" evidence="1">
    <location>
        <begin position="80"/>
        <end position="105"/>
    </location>
</feature>
<dbReference type="AlphaFoldDB" id="A0A1B8PIZ3"/>
<sequence>MIKSLKKINAWTYHFGKRHIFLVICLFPFLITTFYIVIIIDLANIVEYFNHELLLSYTPDRFTMPANEVMFERTAIISFFNFYFTIFLIIYANFLYINMICYRFFQHENRRMITKNFLLKMDNLIAFAKPVRLFVFATMFMALGYWAYPIAVRTNEVELFKMSIGALGTWTMYFVNITTSIWFYSAKIYKRNISTTQED</sequence>
<feature type="transmembrane region" description="Helical" evidence="1">
    <location>
        <begin position="126"/>
        <end position="148"/>
    </location>
</feature>
<organism evidence="2 3">
    <name type="scientific">Moraxella nonliquefaciens</name>
    <dbReference type="NCBI Taxonomy" id="478"/>
    <lineage>
        <taxon>Bacteria</taxon>
        <taxon>Pseudomonadati</taxon>
        <taxon>Pseudomonadota</taxon>
        <taxon>Gammaproteobacteria</taxon>
        <taxon>Moraxellales</taxon>
        <taxon>Moraxellaceae</taxon>
        <taxon>Moraxella</taxon>
    </lineage>
</organism>